<sequence>MGGKGSTFDPNVWYQLSEARVDTGNQPLNSNLVVVGPPENQIRMQGNDKNYWQFIPTKDNVSNRFHMRSQKAGNQLQLAVCYNKDEVHRAKTGVCLASAKDVDEQKWEIFEWDDGTTAKRFINVKNGTKYWLDVHKGNPIFMNDDIDTSAYQPAQKWFVSSISAIDDPNFSYTVASAVRKQSSSSSTPLVHSQF</sequence>
<dbReference type="OrthoDB" id="4158815at2759"/>
<dbReference type="SUPFAM" id="SSF50370">
    <property type="entry name" value="Ricin B-like lectins"/>
    <property type="match status" value="1"/>
</dbReference>
<reference evidence="1" key="1">
    <citation type="submission" date="2022-11" db="EMBL/GenBank/DDBJ databases">
        <authorList>
            <person name="Scott C."/>
            <person name="Bruce N."/>
        </authorList>
    </citation>
    <scope>NUCLEOTIDE SEQUENCE</scope>
</reference>
<dbReference type="InterPro" id="IPR035992">
    <property type="entry name" value="Ricin_B-like_lectins"/>
</dbReference>
<evidence type="ECO:0000313" key="1">
    <source>
        <dbReference type="EMBL" id="CAI4216847.1"/>
    </source>
</evidence>
<protein>
    <recommendedName>
        <fullName evidence="3">Ricin B lectin domain-containing protein</fullName>
    </recommendedName>
</protein>
<gene>
    <name evidence="1" type="ORF">PPNO1_LOCUS6491</name>
</gene>
<dbReference type="Gene3D" id="2.80.10.50">
    <property type="match status" value="1"/>
</dbReference>
<accession>A0A9P1H4X8</accession>
<proteinExistence type="predicted"/>
<dbReference type="EMBL" id="CALLCH030000015">
    <property type="protein sequence ID" value="CAI4216847.1"/>
    <property type="molecule type" value="Genomic_DNA"/>
</dbReference>
<evidence type="ECO:0008006" key="3">
    <source>
        <dbReference type="Google" id="ProtNLM"/>
    </source>
</evidence>
<comment type="caution">
    <text evidence="1">The sequence shown here is derived from an EMBL/GenBank/DDBJ whole genome shotgun (WGS) entry which is preliminary data.</text>
</comment>
<organism evidence="1 2">
    <name type="scientific">Parascedosporium putredinis</name>
    <dbReference type="NCBI Taxonomy" id="1442378"/>
    <lineage>
        <taxon>Eukaryota</taxon>
        <taxon>Fungi</taxon>
        <taxon>Dikarya</taxon>
        <taxon>Ascomycota</taxon>
        <taxon>Pezizomycotina</taxon>
        <taxon>Sordariomycetes</taxon>
        <taxon>Hypocreomycetidae</taxon>
        <taxon>Microascales</taxon>
        <taxon>Microascaceae</taxon>
        <taxon>Parascedosporium</taxon>
    </lineage>
</organism>
<name>A0A9P1H4X8_9PEZI</name>
<dbReference type="AlphaFoldDB" id="A0A9P1H4X8"/>
<evidence type="ECO:0000313" key="2">
    <source>
        <dbReference type="Proteomes" id="UP000838763"/>
    </source>
</evidence>
<dbReference type="Proteomes" id="UP000838763">
    <property type="component" value="Unassembled WGS sequence"/>
</dbReference>
<keyword evidence="2" id="KW-1185">Reference proteome</keyword>